<dbReference type="Gene3D" id="3.40.50.1820">
    <property type="entry name" value="alpha/beta hydrolase"/>
    <property type="match status" value="1"/>
</dbReference>
<dbReference type="PANTHER" id="PTHR43798">
    <property type="entry name" value="MONOACYLGLYCEROL LIPASE"/>
    <property type="match status" value="1"/>
</dbReference>
<dbReference type="RefSeq" id="WP_124971645.1">
    <property type="nucleotide sequence ID" value="NZ_RQVS01000006.1"/>
</dbReference>
<gene>
    <name evidence="2" type="ORF">EG850_06340</name>
</gene>
<keyword evidence="3" id="KW-1185">Reference proteome</keyword>
<dbReference type="PANTHER" id="PTHR43798:SF33">
    <property type="entry name" value="HYDROLASE, PUTATIVE (AFU_ORTHOLOGUE AFUA_2G14860)-RELATED"/>
    <property type="match status" value="1"/>
</dbReference>
<dbReference type="SUPFAM" id="SSF53474">
    <property type="entry name" value="alpha/beta-Hydrolases"/>
    <property type="match status" value="1"/>
</dbReference>
<organism evidence="2 3">
    <name type="scientific">Gulosibacter macacae</name>
    <dbReference type="NCBI Taxonomy" id="2488791"/>
    <lineage>
        <taxon>Bacteria</taxon>
        <taxon>Bacillati</taxon>
        <taxon>Actinomycetota</taxon>
        <taxon>Actinomycetes</taxon>
        <taxon>Micrococcales</taxon>
        <taxon>Microbacteriaceae</taxon>
        <taxon>Gulosibacter</taxon>
    </lineage>
</organism>
<protein>
    <submittedName>
        <fullName evidence="2">Alpha/beta hydrolase</fullName>
    </submittedName>
</protein>
<dbReference type="OrthoDB" id="7958481at2"/>
<dbReference type="Pfam" id="PF12697">
    <property type="entry name" value="Abhydrolase_6"/>
    <property type="match status" value="1"/>
</dbReference>
<comment type="caution">
    <text evidence="2">The sequence shown here is derived from an EMBL/GenBank/DDBJ whole genome shotgun (WGS) entry which is preliminary data.</text>
</comment>
<dbReference type="Proteomes" id="UP000274391">
    <property type="component" value="Unassembled WGS sequence"/>
</dbReference>
<evidence type="ECO:0000259" key="1">
    <source>
        <dbReference type="Pfam" id="PF12697"/>
    </source>
</evidence>
<reference evidence="2 3" key="1">
    <citation type="submission" date="2018-11" db="EMBL/GenBank/DDBJ databases">
        <title>YIM 102482-1 draft genome.</title>
        <authorList>
            <person name="Li G."/>
            <person name="Jiang Y."/>
        </authorList>
    </citation>
    <scope>NUCLEOTIDE SEQUENCE [LARGE SCALE GENOMIC DNA]</scope>
    <source>
        <strain evidence="2 3">YIM 102482-1</strain>
    </source>
</reference>
<dbReference type="GO" id="GO:0016020">
    <property type="term" value="C:membrane"/>
    <property type="evidence" value="ECO:0007669"/>
    <property type="project" value="TreeGrafter"/>
</dbReference>
<dbReference type="EMBL" id="RQVS01000006">
    <property type="protein sequence ID" value="RRJ87016.1"/>
    <property type="molecule type" value="Genomic_DNA"/>
</dbReference>
<accession>A0A3P3VZG7</accession>
<dbReference type="AlphaFoldDB" id="A0A3P3VZG7"/>
<name>A0A3P3VZG7_9MICO</name>
<dbReference type="InterPro" id="IPR050266">
    <property type="entry name" value="AB_hydrolase_sf"/>
</dbReference>
<dbReference type="InterPro" id="IPR000073">
    <property type="entry name" value="AB_hydrolase_1"/>
</dbReference>
<sequence length="226" mass="23948">MDATRQIPIEFLHGVGQTPQVWDPVVSHLPAWADAAAPTIPSVSAPRHEPFTLEGAAKWVAADLIDRTEEDAVVAGLSLGALIAIKLAAIEPGLVKGLVLSAPLARAPKALMSMQRLLLGVLPERAISGPSITEGGAGLKKSDVLEIYDHLADVDLRATLHQIQVPTLVLVGGNDRANRRSAGEVVESMPDATMQVIPGVGHEWNRTHPDRFAAAVAGWMESRGLV</sequence>
<keyword evidence="2" id="KW-0378">Hydrolase</keyword>
<proteinExistence type="predicted"/>
<evidence type="ECO:0000313" key="2">
    <source>
        <dbReference type="EMBL" id="RRJ87016.1"/>
    </source>
</evidence>
<feature type="domain" description="AB hydrolase-1" evidence="1">
    <location>
        <begin position="11"/>
        <end position="215"/>
    </location>
</feature>
<evidence type="ECO:0000313" key="3">
    <source>
        <dbReference type="Proteomes" id="UP000274391"/>
    </source>
</evidence>
<dbReference type="InterPro" id="IPR029058">
    <property type="entry name" value="AB_hydrolase_fold"/>
</dbReference>
<dbReference type="GO" id="GO:0016787">
    <property type="term" value="F:hydrolase activity"/>
    <property type="evidence" value="ECO:0007669"/>
    <property type="project" value="UniProtKB-KW"/>
</dbReference>